<sequence length="287" mass="31483">MILLLALCSIVDLLLLLRALLAGVGGILWFAPAHLLLSCAALLVMMGHLGRLSAPQRFALPVGAAIGPAAMLFCLLLAPLTVGSRRKRQIVYRNVRIRKQRFANGLSPMERLGRILDERVRYPESDEIGSLATMLRHGNLQARYRALETAVISFEPRLSLLIVMALSDEDQTIRALAAAAAAQVSYNLAQQRSELQARIAPAQHLEDRYALAMLLADHGCFNQLLPQGQRLRLCQEASRKLDEVAGLLTGGDIRRRALQAARAQVRRAIDTTGKSRFVRLSGVEPAS</sequence>
<reference evidence="2 3" key="1">
    <citation type="submission" date="2011-05" db="EMBL/GenBank/DDBJ databases">
        <title>Complete sequence of chromosome 1 of Sphingobium chlorophenolicum L-1.</title>
        <authorList>
            <consortium name="US DOE Joint Genome Institute"/>
            <person name="Lucas S."/>
            <person name="Han J."/>
            <person name="Lapidus A."/>
            <person name="Cheng J.-F."/>
            <person name="Goodwin L."/>
            <person name="Pitluck S."/>
            <person name="Peters L."/>
            <person name="Daligault H."/>
            <person name="Han C."/>
            <person name="Tapia R."/>
            <person name="Land M."/>
            <person name="Hauser L."/>
            <person name="Kyrpides N."/>
            <person name="Ivanova N."/>
            <person name="Pagani I."/>
            <person name="Turner P."/>
            <person name="Copley S."/>
            <person name="Woyke T."/>
        </authorList>
    </citation>
    <scope>NUCLEOTIDE SEQUENCE [LARGE SCALE GENOMIC DNA]</scope>
    <source>
        <strain evidence="2 3">L-1</strain>
    </source>
</reference>
<proteinExistence type="predicted"/>
<protein>
    <submittedName>
        <fullName evidence="2">Uncharacterized protein</fullName>
    </submittedName>
</protein>
<keyword evidence="1" id="KW-0812">Transmembrane</keyword>
<dbReference type="EMBL" id="CP002798">
    <property type="protein sequence ID" value="AEG48515.1"/>
    <property type="molecule type" value="Genomic_DNA"/>
</dbReference>
<dbReference type="KEGG" id="sch:Sphch_0821"/>
<keyword evidence="3" id="KW-1185">Reference proteome</keyword>
<evidence type="ECO:0000313" key="3">
    <source>
        <dbReference type="Proteomes" id="UP000007150"/>
    </source>
</evidence>
<keyword evidence="1" id="KW-0472">Membrane</keyword>
<dbReference type="Proteomes" id="UP000007150">
    <property type="component" value="Chromosome 1"/>
</dbReference>
<feature type="transmembrane region" description="Helical" evidence="1">
    <location>
        <begin position="58"/>
        <end position="80"/>
    </location>
</feature>
<gene>
    <name evidence="2" type="ORF">Sphch_0821</name>
</gene>
<evidence type="ECO:0000313" key="2">
    <source>
        <dbReference type="EMBL" id="AEG48515.1"/>
    </source>
</evidence>
<dbReference type="HOGENOM" id="CLU_962793_0_0_5"/>
<evidence type="ECO:0000256" key="1">
    <source>
        <dbReference type="SAM" id="Phobius"/>
    </source>
</evidence>
<dbReference type="RefSeq" id="WP_013846780.1">
    <property type="nucleotide sequence ID" value="NC_015593.1"/>
</dbReference>
<accession>F6F0D0</accession>
<name>F6F0D0_SPHCR</name>
<dbReference type="STRING" id="690566.Sphch_0821"/>
<dbReference type="AlphaFoldDB" id="F6F0D0"/>
<organism evidence="2 3">
    <name type="scientific">Sphingobium chlorophenolicum L-1</name>
    <dbReference type="NCBI Taxonomy" id="690566"/>
    <lineage>
        <taxon>Bacteria</taxon>
        <taxon>Pseudomonadati</taxon>
        <taxon>Pseudomonadota</taxon>
        <taxon>Alphaproteobacteria</taxon>
        <taxon>Sphingomonadales</taxon>
        <taxon>Sphingomonadaceae</taxon>
        <taxon>Sphingobium</taxon>
    </lineage>
</organism>
<keyword evidence="1" id="KW-1133">Transmembrane helix</keyword>